<organism evidence="1">
    <name type="scientific">marine sediment metagenome</name>
    <dbReference type="NCBI Taxonomy" id="412755"/>
    <lineage>
        <taxon>unclassified sequences</taxon>
        <taxon>metagenomes</taxon>
        <taxon>ecological metagenomes</taxon>
    </lineage>
</organism>
<feature type="non-terminal residue" evidence="1">
    <location>
        <position position="1"/>
    </location>
</feature>
<reference evidence="1" key="1">
    <citation type="journal article" date="2014" name="Front. Microbiol.">
        <title>High frequency of phylogenetically diverse reductive dehalogenase-homologous genes in deep subseafloor sedimentary metagenomes.</title>
        <authorList>
            <person name="Kawai M."/>
            <person name="Futagami T."/>
            <person name="Toyoda A."/>
            <person name="Takaki Y."/>
            <person name="Nishi S."/>
            <person name="Hori S."/>
            <person name="Arai W."/>
            <person name="Tsubouchi T."/>
            <person name="Morono Y."/>
            <person name="Uchiyama I."/>
            <person name="Ito T."/>
            <person name="Fujiyama A."/>
            <person name="Inagaki F."/>
            <person name="Takami H."/>
        </authorList>
    </citation>
    <scope>NUCLEOTIDE SEQUENCE</scope>
    <source>
        <strain evidence="1">Expedition CK06-06</strain>
    </source>
</reference>
<gene>
    <name evidence="1" type="ORF">S01H1_38409</name>
</gene>
<comment type="caution">
    <text evidence="1">The sequence shown here is derived from an EMBL/GenBank/DDBJ whole genome shotgun (WGS) entry which is preliminary data.</text>
</comment>
<dbReference type="EMBL" id="BARS01024179">
    <property type="protein sequence ID" value="GAG04853.1"/>
    <property type="molecule type" value="Genomic_DNA"/>
</dbReference>
<accession>X0UX16</accession>
<protein>
    <submittedName>
        <fullName evidence="1">Uncharacterized protein</fullName>
    </submittedName>
</protein>
<evidence type="ECO:0000313" key="1">
    <source>
        <dbReference type="EMBL" id="GAG04853.1"/>
    </source>
</evidence>
<proteinExistence type="predicted"/>
<dbReference type="AlphaFoldDB" id="X0UX16"/>
<name>X0UX16_9ZZZZ</name>
<sequence length="215" mass="23989">IYFHGFEATKYTPDFGIDLGVTNAAQVHLKGATARSHALQIKAAFVLNGSARFCMRDADIAHIIGRDDMSCVFCCVTPHIQAHPQSFERGDGEPWRSSLDAEMDQQAFDQDFAALRKQHGCLSAIDFKGFDFQYFWLNGRQLKRSVDDGYWAAAAWAGEDVLHLQVVLDGEAIEIASPQGDRLRLLPEVRNLYFLLKDNASSFKLAAGAFALDHY</sequence>